<sequence>MEQFLDITNCLGVQALAETHGLHHLADTARKLAVGDFTRLYIAIYINSLPDLPLLCAYRMGPLFLLPSN</sequence>
<organism evidence="1 2">
    <name type="scientific">Protopolystoma xenopodis</name>
    <dbReference type="NCBI Taxonomy" id="117903"/>
    <lineage>
        <taxon>Eukaryota</taxon>
        <taxon>Metazoa</taxon>
        <taxon>Spiralia</taxon>
        <taxon>Lophotrochozoa</taxon>
        <taxon>Platyhelminthes</taxon>
        <taxon>Monogenea</taxon>
        <taxon>Polyopisthocotylea</taxon>
        <taxon>Polystomatidea</taxon>
        <taxon>Polystomatidae</taxon>
        <taxon>Protopolystoma</taxon>
    </lineage>
</organism>
<reference evidence="1" key="1">
    <citation type="submission" date="2018-11" db="EMBL/GenBank/DDBJ databases">
        <authorList>
            <consortium name="Pathogen Informatics"/>
        </authorList>
    </citation>
    <scope>NUCLEOTIDE SEQUENCE</scope>
</reference>
<keyword evidence="2" id="KW-1185">Reference proteome</keyword>
<protein>
    <submittedName>
        <fullName evidence="1">Uncharacterized protein</fullName>
    </submittedName>
</protein>
<dbReference type="Proteomes" id="UP000784294">
    <property type="component" value="Unassembled WGS sequence"/>
</dbReference>
<proteinExistence type="predicted"/>
<name>A0A448X1G8_9PLAT</name>
<dbReference type="EMBL" id="CAAALY010074171">
    <property type="protein sequence ID" value="VEL25474.1"/>
    <property type="molecule type" value="Genomic_DNA"/>
</dbReference>
<gene>
    <name evidence="1" type="ORF">PXEA_LOCUS18914</name>
</gene>
<comment type="caution">
    <text evidence="1">The sequence shown here is derived from an EMBL/GenBank/DDBJ whole genome shotgun (WGS) entry which is preliminary data.</text>
</comment>
<evidence type="ECO:0000313" key="1">
    <source>
        <dbReference type="EMBL" id="VEL25474.1"/>
    </source>
</evidence>
<evidence type="ECO:0000313" key="2">
    <source>
        <dbReference type="Proteomes" id="UP000784294"/>
    </source>
</evidence>
<accession>A0A448X1G8</accession>
<dbReference type="AlphaFoldDB" id="A0A448X1G8"/>
<dbReference type="OrthoDB" id="6418787at2759"/>